<reference evidence="1" key="2">
    <citation type="submission" date="2015-10" db="EMBL/GenBank/DDBJ databases">
        <authorList>
            <person name="Gilbert D.G."/>
        </authorList>
    </citation>
    <scope>NUCLEOTIDE SEQUENCE</scope>
</reference>
<organism evidence="1">
    <name type="scientific">Daphnia magna</name>
    <dbReference type="NCBI Taxonomy" id="35525"/>
    <lineage>
        <taxon>Eukaryota</taxon>
        <taxon>Metazoa</taxon>
        <taxon>Ecdysozoa</taxon>
        <taxon>Arthropoda</taxon>
        <taxon>Crustacea</taxon>
        <taxon>Branchiopoda</taxon>
        <taxon>Diplostraca</taxon>
        <taxon>Cladocera</taxon>
        <taxon>Anomopoda</taxon>
        <taxon>Daphniidae</taxon>
        <taxon>Daphnia</taxon>
    </lineage>
</organism>
<name>A0A0P4XKF1_9CRUS</name>
<reference evidence="1" key="1">
    <citation type="submission" date="2015-10" db="EMBL/GenBank/DDBJ databases">
        <title>Daphnia magna gene sets from two clonal populations assembled and annotated with EvidentialGene.</title>
        <authorList>
            <person name="Gilbert D."/>
            <person name="Podicheti R."/>
            <person name="Orsini L."/>
            <person name="Colbourne J."/>
            <person name="Pfrender M."/>
        </authorList>
    </citation>
    <scope>NUCLEOTIDE SEQUENCE</scope>
</reference>
<dbReference type="AlphaFoldDB" id="A0A0P4XKF1"/>
<dbReference type="EMBL" id="GDIP01241740">
    <property type="protein sequence ID" value="JAI81661.1"/>
    <property type="molecule type" value="Transcribed_RNA"/>
</dbReference>
<protein>
    <submittedName>
        <fullName evidence="1">Uncharacterized protein</fullName>
    </submittedName>
</protein>
<proteinExistence type="predicted"/>
<evidence type="ECO:0000313" key="1">
    <source>
        <dbReference type="EMBL" id="JAI81661.1"/>
    </source>
</evidence>
<accession>A0A0P4XKF1</accession>
<sequence>MVQLIAVHPFSGDSVGNFQKSRGGKRQADGQIVQVETKTTTTTKNLFLMLGFCEEKVGHKSDPNLAGKFKFEKKKKKRLGFCEEKVGHKSDPNLAGKFKFEKKKRKDWEGGAILNFKKEHKIRRIGKHIFVVGPKKHVWVSDFLVCFLNSAKAYGHRSKQKREHKKAKTANW</sequence>